<name>A0A1G7MTQ5_9FIRM</name>
<dbReference type="EMBL" id="FNBU01000019">
    <property type="protein sequence ID" value="SDF65122.1"/>
    <property type="molecule type" value="Genomic_DNA"/>
</dbReference>
<dbReference type="Proteomes" id="UP000243333">
    <property type="component" value="Unassembled WGS sequence"/>
</dbReference>
<evidence type="ECO:0000313" key="1">
    <source>
        <dbReference type="EMBL" id="SDF65122.1"/>
    </source>
</evidence>
<accession>A0A1G7MTQ5</accession>
<organism evidence="1 2">
    <name type="scientific">Sporolituus thermophilus DSM 23256</name>
    <dbReference type="NCBI Taxonomy" id="1123285"/>
    <lineage>
        <taxon>Bacteria</taxon>
        <taxon>Bacillati</taxon>
        <taxon>Bacillota</taxon>
        <taxon>Negativicutes</taxon>
        <taxon>Selenomonadales</taxon>
        <taxon>Sporomusaceae</taxon>
        <taxon>Sporolituus</taxon>
    </lineage>
</organism>
<dbReference type="RefSeq" id="WP_093691005.1">
    <property type="nucleotide sequence ID" value="NZ_FNBU01000019.1"/>
</dbReference>
<keyword evidence="2" id="KW-1185">Reference proteome</keyword>
<evidence type="ECO:0000313" key="2">
    <source>
        <dbReference type="Proteomes" id="UP000243333"/>
    </source>
</evidence>
<reference evidence="2" key="1">
    <citation type="submission" date="2016-10" db="EMBL/GenBank/DDBJ databases">
        <authorList>
            <person name="Varghese N."/>
            <person name="Submissions S."/>
        </authorList>
    </citation>
    <scope>NUCLEOTIDE SEQUENCE [LARGE SCALE GENOMIC DNA]</scope>
    <source>
        <strain evidence="2">DSM 23256</strain>
    </source>
</reference>
<gene>
    <name evidence="1" type="ORF">SAMN05660235_02301</name>
</gene>
<dbReference type="STRING" id="1123285.SAMN05660235_02301"/>
<protein>
    <submittedName>
        <fullName evidence="1">Uncharacterized protein</fullName>
    </submittedName>
</protein>
<dbReference type="AlphaFoldDB" id="A0A1G7MTQ5"/>
<sequence>MAKYWEKEKPTMEAATSKNRLAWYAEAQNLQISLPDWVNKDGETCRGKTVTLDVAALAEDSDNARAILAAVLETLTKTNRQG</sequence>
<proteinExistence type="predicted"/>